<dbReference type="HOGENOM" id="CLU_065681_1_2_2"/>
<dbReference type="eggNOG" id="arCOG01095">
    <property type="taxonomic scope" value="Archaea"/>
</dbReference>
<name>E1RI84_METP4</name>
<dbReference type="PANTHER" id="PTHR11431">
    <property type="entry name" value="FERRITIN"/>
    <property type="match status" value="1"/>
</dbReference>
<dbReference type="GO" id="GO:0042802">
    <property type="term" value="F:identical protein binding"/>
    <property type="evidence" value="ECO:0007669"/>
    <property type="project" value="UniProtKB-ARBA"/>
</dbReference>
<feature type="domain" description="Ferritin-like diiron" evidence="5">
    <location>
        <begin position="1"/>
        <end position="146"/>
    </location>
</feature>
<dbReference type="GO" id="GO:0008199">
    <property type="term" value="F:ferric iron binding"/>
    <property type="evidence" value="ECO:0007669"/>
    <property type="project" value="InterPro"/>
</dbReference>
<reference evidence="6 7" key="1">
    <citation type="journal article" date="2010" name="Stand. Genomic Sci.">
        <title>Complete genome sequence of Methanoplanus petrolearius type strain (SEBR 4847).</title>
        <authorList>
            <person name="Brambilla E."/>
            <person name="Djao O.D."/>
            <person name="Daligault H."/>
            <person name="Lapidus A."/>
            <person name="Lucas S."/>
            <person name="Hammon N."/>
            <person name="Nolan M."/>
            <person name="Tice H."/>
            <person name="Cheng J.F."/>
            <person name="Han C."/>
            <person name="Tapia R."/>
            <person name="Goodwin L."/>
            <person name="Pitluck S."/>
            <person name="Liolios K."/>
            <person name="Ivanova N."/>
            <person name="Mavromatis K."/>
            <person name="Mikhailova N."/>
            <person name="Pati A."/>
            <person name="Chen A."/>
            <person name="Palaniappan K."/>
            <person name="Land M."/>
            <person name="Hauser L."/>
            <person name="Chang Y.J."/>
            <person name="Jeffries C.D."/>
            <person name="Rohde M."/>
            <person name="Spring S."/>
            <person name="Sikorski J."/>
            <person name="Goker M."/>
            <person name="Woyke T."/>
            <person name="Bristow J."/>
            <person name="Eisen J.A."/>
            <person name="Markowitz V."/>
            <person name="Hugenholtz P."/>
            <person name="Kyrpides N.C."/>
            <person name="Klenk H.P."/>
        </authorList>
    </citation>
    <scope>NUCLEOTIDE SEQUENCE [LARGE SCALE GENOMIC DNA]</scope>
    <source>
        <strain evidence="7">DSM 11571 / OCM 486 / SEBR 4847</strain>
    </source>
</reference>
<dbReference type="Proteomes" id="UP000006565">
    <property type="component" value="Chromosome"/>
</dbReference>
<accession>E1RI84</accession>
<dbReference type="GO" id="GO:0008198">
    <property type="term" value="F:ferrous iron binding"/>
    <property type="evidence" value="ECO:0007669"/>
    <property type="project" value="TreeGrafter"/>
</dbReference>
<dbReference type="Pfam" id="PF00210">
    <property type="entry name" value="Ferritin"/>
    <property type="match status" value="1"/>
</dbReference>
<dbReference type="InterPro" id="IPR009040">
    <property type="entry name" value="Ferritin-like_diiron"/>
</dbReference>
<keyword evidence="2" id="KW-0479">Metal-binding</keyword>
<evidence type="ECO:0000313" key="7">
    <source>
        <dbReference type="Proteomes" id="UP000006565"/>
    </source>
</evidence>
<dbReference type="InterPro" id="IPR001519">
    <property type="entry name" value="Ferritin"/>
</dbReference>
<evidence type="ECO:0000256" key="2">
    <source>
        <dbReference type="ARBA" id="ARBA00022723"/>
    </source>
</evidence>
<dbReference type="Gene3D" id="1.20.1260.10">
    <property type="match status" value="1"/>
</dbReference>
<dbReference type="EMBL" id="CP002117">
    <property type="protein sequence ID" value="ADN36549.1"/>
    <property type="molecule type" value="Genomic_DNA"/>
</dbReference>
<keyword evidence="3 6" id="KW-0560">Oxidoreductase</keyword>
<dbReference type="GO" id="GO:0004322">
    <property type="term" value="F:ferroxidase activity"/>
    <property type="evidence" value="ECO:0007669"/>
    <property type="project" value="UniProtKB-EC"/>
</dbReference>
<dbReference type="GO" id="GO:0005829">
    <property type="term" value="C:cytosol"/>
    <property type="evidence" value="ECO:0007669"/>
    <property type="project" value="TreeGrafter"/>
</dbReference>
<dbReference type="InterPro" id="IPR008331">
    <property type="entry name" value="Ferritin_DPS_dom"/>
</dbReference>
<sequence length="178" mass="20705">MAINQRMEQALNDQIKWELYSSYLYLSMSSWYESEGLKGFAQWEYVQAQEERDHAIKIYRYVISRGGRVVLQPIDAPQSEWASPLAAFRHSLEHEQNVTKMIYNLVDIATEEKDHATSNMLQWFVDEQVEEEDDAGQIVDQLEKIEKTDNLSLLYTLDKELGTRVYVPLQPTTAPGQQ</sequence>
<dbReference type="GO" id="GO:0006826">
    <property type="term" value="P:iron ion transport"/>
    <property type="evidence" value="ECO:0007669"/>
    <property type="project" value="InterPro"/>
</dbReference>
<keyword evidence="1" id="KW-0409">Iron storage</keyword>
<dbReference type="CDD" id="cd01055">
    <property type="entry name" value="Nonheme_Ferritin"/>
    <property type="match status" value="1"/>
</dbReference>
<dbReference type="GeneID" id="9744271"/>
<evidence type="ECO:0000256" key="4">
    <source>
        <dbReference type="ARBA" id="ARBA00023004"/>
    </source>
</evidence>
<keyword evidence="4" id="KW-0408">Iron</keyword>
<dbReference type="RefSeq" id="WP_013329726.1">
    <property type="nucleotide sequence ID" value="NC_014507.1"/>
</dbReference>
<proteinExistence type="predicted"/>
<evidence type="ECO:0000259" key="5">
    <source>
        <dbReference type="PROSITE" id="PS50905"/>
    </source>
</evidence>
<dbReference type="InterPro" id="IPR009078">
    <property type="entry name" value="Ferritin-like_SF"/>
</dbReference>
<dbReference type="PANTHER" id="PTHR11431:SF127">
    <property type="entry name" value="BACTERIAL NON-HEME FERRITIN"/>
    <property type="match status" value="1"/>
</dbReference>
<evidence type="ECO:0000313" key="6">
    <source>
        <dbReference type="EMBL" id="ADN36549.1"/>
    </source>
</evidence>
<dbReference type="STRING" id="679926.Mpet_1796"/>
<dbReference type="AlphaFoldDB" id="E1RI84"/>
<dbReference type="SUPFAM" id="SSF47240">
    <property type="entry name" value="Ferritin-like"/>
    <property type="match status" value="1"/>
</dbReference>
<dbReference type="EC" id="1.16.3.1" evidence="6"/>
<gene>
    <name evidence="6" type="ordered locus">Mpet_1796</name>
</gene>
<evidence type="ECO:0000256" key="3">
    <source>
        <dbReference type="ARBA" id="ARBA00023002"/>
    </source>
</evidence>
<organism evidence="6 7">
    <name type="scientific">Methanolacinia petrolearia (strain DSM 11571 / OCM 486 / SEBR 4847)</name>
    <name type="common">Methanoplanus petrolearius</name>
    <dbReference type="NCBI Taxonomy" id="679926"/>
    <lineage>
        <taxon>Archaea</taxon>
        <taxon>Methanobacteriati</taxon>
        <taxon>Methanobacteriota</taxon>
        <taxon>Stenosarchaea group</taxon>
        <taxon>Methanomicrobia</taxon>
        <taxon>Methanomicrobiales</taxon>
        <taxon>Methanomicrobiaceae</taxon>
        <taxon>Methanolacinia</taxon>
    </lineage>
</organism>
<dbReference type="PROSITE" id="PS50905">
    <property type="entry name" value="FERRITIN_LIKE"/>
    <property type="match status" value="1"/>
</dbReference>
<dbReference type="InterPro" id="IPR012347">
    <property type="entry name" value="Ferritin-like"/>
</dbReference>
<protein>
    <submittedName>
        <fullName evidence="6">Ferroxidase</fullName>
        <ecNumber evidence="6">1.16.3.1</ecNumber>
    </submittedName>
</protein>
<dbReference type="OrthoDB" id="4859at2157"/>
<dbReference type="FunFam" id="1.20.1260.10:FF:000001">
    <property type="entry name" value="Non-heme ferritin"/>
    <property type="match status" value="1"/>
</dbReference>
<evidence type="ECO:0000256" key="1">
    <source>
        <dbReference type="ARBA" id="ARBA00022434"/>
    </source>
</evidence>
<keyword evidence="7" id="KW-1185">Reference proteome</keyword>
<dbReference type="KEGG" id="mpi:Mpet_1796"/>
<dbReference type="InterPro" id="IPR041719">
    <property type="entry name" value="Ferritin_prok"/>
</dbReference>
<dbReference type="GO" id="GO:0006879">
    <property type="term" value="P:intracellular iron ion homeostasis"/>
    <property type="evidence" value="ECO:0007669"/>
    <property type="project" value="UniProtKB-KW"/>
</dbReference>